<dbReference type="CDD" id="cd07302">
    <property type="entry name" value="CHD"/>
    <property type="match status" value="1"/>
</dbReference>
<dbReference type="InterPro" id="IPR029787">
    <property type="entry name" value="Nucleotide_cyclase"/>
</dbReference>
<dbReference type="OrthoDB" id="354346at2759"/>
<accession>A0A9K3CVG1</accession>
<dbReference type="PROSITE" id="PS50125">
    <property type="entry name" value="GUANYLATE_CYCLASE_2"/>
    <property type="match status" value="1"/>
</dbReference>
<proteinExistence type="predicted"/>
<keyword evidence="3" id="KW-1185">Reference proteome</keyword>
<evidence type="ECO:0000313" key="2">
    <source>
        <dbReference type="EMBL" id="GIQ83376.1"/>
    </source>
</evidence>
<dbReference type="SUPFAM" id="SSF55073">
    <property type="entry name" value="Nucleotide cyclase"/>
    <property type="match status" value="1"/>
</dbReference>
<dbReference type="EMBL" id="BDIP01001022">
    <property type="protein sequence ID" value="GIQ83376.1"/>
    <property type="molecule type" value="Genomic_DNA"/>
</dbReference>
<evidence type="ECO:0000259" key="1">
    <source>
        <dbReference type="PROSITE" id="PS50125"/>
    </source>
</evidence>
<dbReference type="AlphaFoldDB" id="A0A9K3CVG1"/>
<organism evidence="2 3">
    <name type="scientific">Kipferlia bialata</name>
    <dbReference type="NCBI Taxonomy" id="797122"/>
    <lineage>
        <taxon>Eukaryota</taxon>
        <taxon>Metamonada</taxon>
        <taxon>Carpediemonas-like organisms</taxon>
        <taxon>Kipferlia</taxon>
    </lineage>
</organism>
<protein>
    <recommendedName>
        <fullName evidence="1">Guanylate cyclase domain-containing protein</fullName>
    </recommendedName>
</protein>
<reference evidence="2 3" key="1">
    <citation type="journal article" date="2018" name="PLoS ONE">
        <title>The draft genome of Kipferlia bialata reveals reductive genome evolution in fornicate parasites.</title>
        <authorList>
            <person name="Tanifuji G."/>
            <person name="Takabayashi S."/>
            <person name="Kume K."/>
            <person name="Takagi M."/>
            <person name="Nakayama T."/>
            <person name="Kamikawa R."/>
            <person name="Inagaki Y."/>
            <person name="Hashimoto T."/>
        </authorList>
    </citation>
    <scope>NUCLEOTIDE SEQUENCE [LARGE SCALE GENOMIC DNA]</scope>
    <source>
        <strain evidence="2">NY0173</strain>
    </source>
</reference>
<dbReference type="Gene3D" id="3.30.70.1230">
    <property type="entry name" value="Nucleotide cyclase"/>
    <property type="match status" value="1"/>
</dbReference>
<dbReference type="GO" id="GO:0035556">
    <property type="term" value="P:intracellular signal transduction"/>
    <property type="evidence" value="ECO:0007669"/>
    <property type="project" value="InterPro"/>
</dbReference>
<gene>
    <name evidence="2" type="ORF">KIPB_004685</name>
</gene>
<dbReference type="PANTHER" id="PTHR43081:SF1">
    <property type="entry name" value="ADENYLATE CYCLASE, TERMINAL-DIFFERENTIATION SPECIFIC"/>
    <property type="match status" value="1"/>
</dbReference>
<dbReference type="Proteomes" id="UP000265618">
    <property type="component" value="Unassembled WGS sequence"/>
</dbReference>
<dbReference type="GO" id="GO:0009190">
    <property type="term" value="P:cyclic nucleotide biosynthetic process"/>
    <property type="evidence" value="ECO:0007669"/>
    <property type="project" value="InterPro"/>
</dbReference>
<dbReference type="SMART" id="SM00044">
    <property type="entry name" value="CYCc"/>
    <property type="match status" value="1"/>
</dbReference>
<dbReference type="PANTHER" id="PTHR43081">
    <property type="entry name" value="ADENYLATE CYCLASE, TERMINAL-DIFFERENTIATION SPECIFIC-RELATED"/>
    <property type="match status" value="1"/>
</dbReference>
<dbReference type="Pfam" id="PF00211">
    <property type="entry name" value="Guanylate_cyc"/>
    <property type="match status" value="1"/>
</dbReference>
<name>A0A9K3CVG1_9EUKA</name>
<dbReference type="InterPro" id="IPR001054">
    <property type="entry name" value="A/G_cyclase"/>
</dbReference>
<feature type="domain" description="Guanylate cyclase" evidence="1">
    <location>
        <begin position="21"/>
        <end position="139"/>
    </location>
</feature>
<comment type="caution">
    <text evidence="2">The sequence shown here is derived from an EMBL/GenBank/DDBJ whole genome shotgun (WGS) entry which is preliminary data.</text>
</comment>
<sequence length="189" mass="21137">MMRFTMEDGSTLRMREYNDMTILFADIVDFTTWCTRVSSQEMVQTLHRFNRAVFLLCGDRIKLAKSLGDGVMLVSTHCQGALSMVKLALELQTTLREMRFPLRVRIGIDCGEAVSGVIGSVALGVDYWGDAVNLASRLEGQCTPERVLCSEAAFNYVQGHIMLEGKHTPVEKTVVAKGFDYVKAYELKP</sequence>
<evidence type="ECO:0000313" key="3">
    <source>
        <dbReference type="Proteomes" id="UP000265618"/>
    </source>
</evidence>
<dbReference type="InterPro" id="IPR050697">
    <property type="entry name" value="Adenylyl/Guanylyl_Cyclase_3/4"/>
</dbReference>